<name>A0A848LE26_9BACT</name>
<dbReference type="PANTHER" id="PTHR38034:SF1">
    <property type="entry name" value="INNER MEMBRANE PROTEIN YPJD"/>
    <property type="match status" value="1"/>
</dbReference>
<feature type="transmembrane region" description="Helical" evidence="1">
    <location>
        <begin position="129"/>
        <end position="151"/>
    </location>
</feature>
<organism evidence="3 4">
    <name type="scientific">Pyxidicoccus fallax</name>
    <dbReference type="NCBI Taxonomy" id="394095"/>
    <lineage>
        <taxon>Bacteria</taxon>
        <taxon>Pseudomonadati</taxon>
        <taxon>Myxococcota</taxon>
        <taxon>Myxococcia</taxon>
        <taxon>Myxococcales</taxon>
        <taxon>Cystobacterineae</taxon>
        <taxon>Myxococcaceae</taxon>
        <taxon>Pyxidicoccus</taxon>
    </lineage>
</organism>
<evidence type="ECO:0000313" key="4">
    <source>
        <dbReference type="Proteomes" id="UP000518300"/>
    </source>
</evidence>
<comment type="caution">
    <text evidence="3">The sequence shown here is derived from an EMBL/GenBank/DDBJ whole genome shotgun (WGS) entry which is preliminary data.</text>
</comment>
<dbReference type="GO" id="GO:0020037">
    <property type="term" value="F:heme binding"/>
    <property type="evidence" value="ECO:0007669"/>
    <property type="project" value="InterPro"/>
</dbReference>
<protein>
    <submittedName>
        <fullName evidence="3">Cytochrome c biogenesis protein CcsA</fullName>
    </submittedName>
</protein>
<keyword evidence="1" id="KW-0812">Transmembrane</keyword>
<dbReference type="Pfam" id="PF01578">
    <property type="entry name" value="Cytochrom_C_asm"/>
    <property type="match status" value="1"/>
</dbReference>
<keyword evidence="1" id="KW-0472">Membrane</keyword>
<reference evidence="3 4" key="1">
    <citation type="submission" date="2020-04" db="EMBL/GenBank/DDBJ databases">
        <title>Draft genome of Pyxidicoccus fallax type strain.</title>
        <authorList>
            <person name="Whitworth D.E."/>
        </authorList>
    </citation>
    <scope>NUCLEOTIDE SEQUENCE [LARGE SCALE GENOMIC DNA]</scope>
    <source>
        <strain evidence="3 4">DSM 14698</strain>
    </source>
</reference>
<sequence>MSHTLVSLACHAYGLAAVVYLAYLVRQSEVLATAGRVLVGGGLALHGVALFELLGAQSGRPVGLAQGFSALAFLLLAIFLALDVRYRRPVLGAFITPLALTVLLPGLLLHGGQAPLPPGVRQPLLPLHISLALLGLAAFAVAAGVGVMYLLMEKQVKAKRFGLLFARLPSLEFLDTLNRRLVLWGFIALSITLVTGTAFVVTAPELGWHWDGKSIATVVAWGVFAALVNARIFAGWRGRRVALLTMAGFCLVLVSFLSSYDLASPTASAMRLP</sequence>
<feature type="transmembrane region" description="Helical" evidence="1">
    <location>
        <begin position="37"/>
        <end position="56"/>
    </location>
</feature>
<dbReference type="GO" id="GO:0017004">
    <property type="term" value="P:cytochrome complex assembly"/>
    <property type="evidence" value="ECO:0007669"/>
    <property type="project" value="InterPro"/>
</dbReference>
<feature type="domain" description="Cytochrome c assembly protein" evidence="2">
    <location>
        <begin position="61"/>
        <end position="259"/>
    </location>
</feature>
<dbReference type="EMBL" id="JABBJJ010000094">
    <property type="protein sequence ID" value="NMO17289.1"/>
    <property type="molecule type" value="Genomic_DNA"/>
</dbReference>
<dbReference type="PANTHER" id="PTHR38034">
    <property type="entry name" value="INNER MEMBRANE PROTEIN YPJD"/>
    <property type="match status" value="1"/>
</dbReference>
<accession>A0A848LE26</accession>
<dbReference type="AlphaFoldDB" id="A0A848LE26"/>
<feature type="transmembrane region" description="Helical" evidence="1">
    <location>
        <begin position="241"/>
        <end position="260"/>
    </location>
</feature>
<evidence type="ECO:0000313" key="3">
    <source>
        <dbReference type="EMBL" id="NMO17289.1"/>
    </source>
</evidence>
<dbReference type="InterPro" id="IPR052372">
    <property type="entry name" value="YpjD/HemX"/>
</dbReference>
<feature type="transmembrane region" description="Helical" evidence="1">
    <location>
        <begin position="62"/>
        <end position="82"/>
    </location>
</feature>
<dbReference type="RefSeq" id="WP_169346569.1">
    <property type="nucleotide sequence ID" value="NZ_JABBJJ010000094.1"/>
</dbReference>
<keyword evidence="4" id="KW-1185">Reference proteome</keyword>
<proteinExistence type="predicted"/>
<gene>
    <name evidence="3" type="primary">ccsA</name>
    <name evidence="3" type="ORF">HG543_20850</name>
</gene>
<dbReference type="Proteomes" id="UP000518300">
    <property type="component" value="Unassembled WGS sequence"/>
</dbReference>
<feature type="transmembrane region" description="Helical" evidence="1">
    <location>
        <begin position="89"/>
        <end position="109"/>
    </location>
</feature>
<feature type="transmembrane region" description="Helical" evidence="1">
    <location>
        <begin position="6"/>
        <end position="25"/>
    </location>
</feature>
<feature type="transmembrane region" description="Helical" evidence="1">
    <location>
        <begin position="181"/>
        <end position="203"/>
    </location>
</feature>
<keyword evidence="1" id="KW-1133">Transmembrane helix</keyword>
<evidence type="ECO:0000259" key="2">
    <source>
        <dbReference type="Pfam" id="PF01578"/>
    </source>
</evidence>
<evidence type="ECO:0000256" key="1">
    <source>
        <dbReference type="SAM" id="Phobius"/>
    </source>
</evidence>
<dbReference type="InterPro" id="IPR002541">
    <property type="entry name" value="Cyt_c_assembly"/>
</dbReference>
<feature type="transmembrane region" description="Helical" evidence="1">
    <location>
        <begin position="215"/>
        <end position="234"/>
    </location>
</feature>